<gene>
    <name evidence="1" type="ORF">F0L74_14880</name>
</gene>
<name>A0A5B2VWR0_9BACT</name>
<evidence type="ECO:0000313" key="1">
    <source>
        <dbReference type="EMBL" id="KAA2243761.1"/>
    </source>
</evidence>
<keyword evidence="2" id="KW-1185">Reference proteome</keyword>
<sequence length="141" mass="15982">MKLNRILPLMAGIALFFACKKDEDAPPANVAIAGKWNFITLIRNYKQGNIVVKDTLNYAADSNNWTFDTTAHKIYQVKNALLDTVYYKLLDGNKKLVTSTDERFVFGNDSLTITTLEGNQLKLQGHTETPWPTDLFYSFGR</sequence>
<organism evidence="1 2">
    <name type="scientific">Chitinophaga agrisoli</name>
    <dbReference type="NCBI Taxonomy" id="2607653"/>
    <lineage>
        <taxon>Bacteria</taxon>
        <taxon>Pseudomonadati</taxon>
        <taxon>Bacteroidota</taxon>
        <taxon>Chitinophagia</taxon>
        <taxon>Chitinophagales</taxon>
        <taxon>Chitinophagaceae</taxon>
        <taxon>Chitinophaga</taxon>
    </lineage>
</organism>
<dbReference type="EMBL" id="VUOC01000002">
    <property type="protein sequence ID" value="KAA2243761.1"/>
    <property type="molecule type" value="Genomic_DNA"/>
</dbReference>
<reference evidence="1 2" key="1">
    <citation type="submission" date="2019-09" db="EMBL/GenBank/DDBJ databases">
        <title>Chitinophaga ginsengihumi sp. nov., isolated from soil of ginseng rhizosphere.</title>
        <authorList>
            <person name="Lee J."/>
        </authorList>
    </citation>
    <scope>NUCLEOTIDE SEQUENCE [LARGE SCALE GENOMIC DNA]</scope>
    <source>
        <strain evidence="1 2">BN140078</strain>
    </source>
</reference>
<evidence type="ECO:0000313" key="2">
    <source>
        <dbReference type="Proteomes" id="UP000324611"/>
    </source>
</evidence>
<dbReference type="PROSITE" id="PS51257">
    <property type="entry name" value="PROKAR_LIPOPROTEIN"/>
    <property type="match status" value="1"/>
</dbReference>
<reference evidence="1 2" key="2">
    <citation type="submission" date="2019-09" db="EMBL/GenBank/DDBJ databases">
        <authorList>
            <person name="Jin C."/>
        </authorList>
    </citation>
    <scope>NUCLEOTIDE SEQUENCE [LARGE SCALE GENOMIC DNA]</scope>
    <source>
        <strain evidence="1 2">BN140078</strain>
    </source>
</reference>
<evidence type="ECO:0008006" key="3">
    <source>
        <dbReference type="Google" id="ProtNLM"/>
    </source>
</evidence>
<dbReference type="AlphaFoldDB" id="A0A5B2VWR0"/>
<comment type="caution">
    <text evidence="1">The sequence shown here is derived from an EMBL/GenBank/DDBJ whole genome shotgun (WGS) entry which is preliminary data.</text>
</comment>
<accession>A0A5B2VWR0</accession>
<dbReference type="Proteomes" id="UP000324611">
    <property type="component" value="Unassembled WGS sequence"/>
</dbReference>
<protein>
    <recommendedName>
        <fullName evidence="3">Lipocalin-like protein</fullName>
    </recommendedName>
</protein>
<dbReference type="RefSeq" id="WP_149838636.1">
    <property type="nucleotide sequence ID" value="NZ_VUOC01000002.1"/>
</dbReference>
<proteinExistence type="predicted"/>